<evidence type="ECO:0000259" key="1">
    <source>
        <dbReference type="Pfam" id="PF01637"/>
    </source>
</evidence>
<gene>
    <name evidence="2" type="ORF">FACI_IFERC00001G1922</name>
</gene>
<dbReference type="PANTHER" id="PTHR34704:SF1">
    <property type="entry name" value="ATPASE"/>
    <property type="match status" value="1"/>
</dbReference>
<evidence type="ECO:0000313" key="3">
    <source>
        <dbReference type="Proteomes" id="UP000014660"/>
    </source>
</evidence>
<dbReference type="PANTHER" id="PTHR34704">
    <property type="entry name" value="ATPASE"/>
    <property type="match status" value="1"/>
</dbReference>
<sequence length="53" mass="6292">MIFIDRINELKALNDRYDSGKAEFIVIYGRRRVGKTELLKQFMNNHDGIIFTM</sequence>
<dbReference type="SUPFAM" id="SSF52540">
    <property type="entry name" value="P-loop containing nucleoside triphosphate hydrolases"/>
    <property type="match status" value="1"/>
</dbReference>
<dbReference type="Pfam" id="PF01637">
    <property type="entry name" value="ATPase_2"/>
    <property type="match status" value="1"/>
</dbReference>
<dbReference type="RefSeq" id="WP_009888115.1">
    <property type="nucleotide sequence ID" value="NC_021592.1"/>
</dbReference>
<dbReference type="HOGENOM" id="CLU_210066_0_0_2"/>
<dbReference type="EMBL" id="CP004145">
    <property type="protein sequence ID" value="AGO61898.1"/>
    <property type="molecule type" value="Genomic_DNA"/>
</dbReference>
<protein>
    <recommendedName>
        <fullName evidence="1">ATPase domain-containing protein</fullName>
    </recommendedName>
</protein>
<feature type="domain" description="ATPase" evidence="1">
    <location>
        <begin position="3"/>
        <end position="47"/>
    </location>
</feature>
<dbReference type="InterPro" id="IPR027417">
    <property type="entry name" value="P-loop_NTPase"/>
</dbReference>
<evidence type="ECO:0000313" key="2">
    <source>
        <dbReference type="EMBL" id="AGO61898.1"/>
    </source>
</evidence>
<dbReference type="AlphaFoldDB" id="S0ARQ7"/>
<accession>S0ARQ7</accession>
<name>S0ARQ7_FERAC</name>
<proteinExistence type="predicted"/>
<dbReference type="Proteomes" id="UP000014660">
    <property type="component" value="Chromosome"/>
</dbReference>
<dbReference type="GeneID" id="16026112"/>
<dbReference type="GO" id="GO:0005524">
    <property type="term" value="F:ATP binding"/>
    <property type="evidence" value="ECO:0007669"/>
    <property type="project" value="InterPro"/>
</dbReference>
<dbReference type="KEGG" id="fac:FACI_IFERC01G1922"/>
<keyword evidence="3" id="KW-1185">Reference proteome</keyword>
<dbReference type="Gene3D" id="3.40.50.300">
    <property type="entry name" value="P-loop containing nucleotide triphosphate hydrolases"/>
    <property type="match status" value="1"/>
</dbReference>
<organism evidence="2 3">
    <name type="scientific">Ferroplasma acidarmanus Fer1</name>
    <dbReference type="NCBI Taxonomy" id="333146"/>
    <lineage>
        <taxon>Archaea</taxon>
        <taxon>Methanobacteriati</taxon>
        <taxon>Thermoplasmatota</taxon>
        <taxon>Thermoplasmata</taxon>
        <taxon>Thermoplasmatales</taxon>
        <taxon>Ferroplasmaceae</taxon>
        <taxon>Ferroplasma</taxon>
    </lineage>
</organism>
<reference evidence="2 3" key="1">
    <citation type="journal article" date="2007" name="Proc. Natl. Acad. Sci. U.S.A.">
        <title>Genome dynamics in a natural archaeal population.</title>
        <authorList>
            <person name="Allen E.E."/>
            <person name="Tyson G.W."/>
            <person name="Whitaker R.J."/>
            <person name="Detter J.C."/>
            <person name="Richardson P.M."/>
            <person name="Banfield J.F."/>
        </authorList>
    </citation>
    <scope>NUCLEOTIDE SEQUENCE [LARGE SCALE GENOMIC DNA]</scope>
    <source>
        <strain evidence="3">fer1</strain>
    </source>
</reference>
<dbReference type="InterPro" id="IPR011579">
    <property type="entry name" value="ATPase_dom"/>
</dbReference>